<dbReference type="InterPro" id="IPR056789">
    <property type="entry name" value="LRR_R13L1-DRL21"/>
</dbReference>
<keyword evidence="5" id="KW-1185">Reference proteome</keyword>
<dbReference type="InterPro" id="IPR032675">
    <property type="entry name" value="LRR_dom_sf"/>
</dbReference>
<protein>
    <recommendedName>
        <fullName evidence="3">R13L1/DRL21-like LRR repeat region domain-containing protein</fullName>
    </recommendedName>
</protein>
<dbReference type="AlphaFoldDB" id="A0A5J5BDF8"/>
<dbReference type="PANTHER" id="PTHR36766">
    <property type="entry name" value="PLANT BROAD-SPECTRUM MILDEW RESISTANCE PROTEIN RPW8"/>
    <property type="match status" value="1"/>
</dbReference>
<dbReference type="Gene3D" id="3.80.10.10">
    <property type="entry name" value="Ribonuclease Inhibitor"/>
    <property type="match status" value="4"/>
</dbReference>
<dbReference type="Proteomes" id="UP000325577">
    <property type="component" value="Linkage Group LG13"/>
</dbReference>
<evidence type="ECO:0000259" key="3">
    <source>
        <dbReference type="Pfam" id="PF25019"/>
    </source>
</evidence>
<keyword evidence="2" id="KW-0611">Plant defense</keyword>
<evidence type="ECO:0000313" key="4">
    <source>
        <dbReference type="EMBL" id="KAA8540694.1"/>
    </source>
</evidence>
<evidence type="ECO:0000313" key="5">
    <source>
        <dbReference type="Proteomes" id="UP000325577"/>
    </source>
</evidence>
<evidence type="ECO:0000256" key="1">
    <source>
        <dbReference type="ARBA" id="ARBA00022614"/>
    </source>
</evidence>
<name>A0A5J5BDF8_9ASTE</name>
<gene>
    <name evidence="4" type="ORF">F0562_024387</name>
</gene>
<dbReference type="SUPFAM" id="SSF52058">
    <property type="entry name" value="L domain-like"/>
    <property type="match status" value="2"/>
</dbReference>
<dbReference type="Pfam" id="PF25019">
    <property type="entry name" value="LRR_R13L1-DRL21"/>
    <property type="match status" value="1"/>
</dbReference>
<dbReference type="GO" id="GO:0006952">
    <property type="term" value="P:defense response"/>
    <property type="evidence" value="ECO:0007669"/>
    <property type="project" value="UniProtKB-KW"/>
</dbReference>
<sequence length="598" mass="67518">MHDLVHDLAQSIMGDECRLRTYTFPDRVVSWLSFEFTKFSSFRVLDASGTYAKQLSPSIGSLKHLRCLNLSRTHICTLPKAICDLWNLQILNSHRLSISQELTCLKTLSFFVVGKLKGCQLSELKDLDLGGQLRVENLERVGNLMDAQRVNFIGKPNLRHLDLSWESGCELRENVEQVLEGLKRHPNLERLGIRNYNGTHFPLWMGDSILRNLSDITLSNCPNCLQLLPLGQLPSLRWLSMDTMNALEYIDNEFHGRAAATRRFLSLEVLKIGGLLNLTGLFKDERIELFPRLHKMRITNCPKLMLPCLPSLKELRIVNCSEVLLSSISNLSTLISLDVVFDNHAVVSFPEKMLQNLTVLETLKIRGYTKLKVLPKTLANLISLKSIDIDDCPKLESLLEQSLPQSLQRLKIERCHELKSVSLQHLSGLETFDSFWGPELRSLPASLISLNVIGFVSFPVLQNLTALESLKIEPFNKLQVLPTALANLTSLKSLHISSCSELESLPEQGLRGLQSLRRLEIINCCKLKSLSEGLQHLIVLEKLIVSSCPKLGSLPAGIQSLTKLHLDIYSCPELARRCEKGKGEDWYKIAHLPPVYIR</sequence>
<evidence type="ECO:0000256" key="2">
    <source>
        <dbReference type="ARBA" id="ARBA00022821"/>
    </source>
</evidence>
<reference evidence="4 5" key="1">
    <citation type="submission" date="2019-09" db="EMBL/GenBank/DDBJ databases">
        <title>A chromosome-level genome assembly of the Chinese tupelo Nyssa sinensis.</title>
        <authorList>
            <person name="Yang X."/>
            <person name="Kang M."/>
            <person name="Yang Y."/>
            <person name="Xiong H."/>
            <person name="Wang M."/>
            <person name="Zhang Z."/>
            <person name="Wang Z."/>
            <person name="Wu H."/>
            <person name="Ma T."/>
            <person name="Liu J."/>
            <person name="Xi Z."/>
        </authorList>
    </citation>
    <scope>NUCLEOTIDE SEQUENCE [LARGE SCALE GENOMIC DNA]</scope>
    <source>
        <strain evidence="4">J267</strain>
        <tissue evidence="4">Leaf</tissue>
    </source>
</reference>
<dbReference type="PANTHER" id="PTHR36766:SF70">
    <property type="entry name" value="DISEASE RESISTANCE PROTEIN RGA4"/>
    <property type="match status" value="1"/>
</dbReference>
<organism evidence="4 5">
    <name type="scientific">Nyssa sinensis</name>
    <dbReference type="NCBI Taxonomy" id="561372"/>
    <lineage>
        <taxon>Eukaryota</taxon>
        <taxon>Viridiplantae</taxon>
        <taxon>Streptophyta</taxon>
        <taxon>Embryophyta</taxon>
        <taxon>Tracheophyta</taxon>
        <taxon>Spermatophyta</taxon>
        <taxon>Magnoliopsida</taxon>
        <taxon>eudicotyledons</taxon>
        <taxon>Gunneridae</taxon>
        <taxon>Pentapetalae</taxon>
        <taxon>asterids</taxon>
        <taxon>Cornales</taxon>
        <taxon>Nyssaceae</taxon>
        <taxon>Nyssa</taxon>
    </lineage>
</organism>
<feature type="domain" description="R13L1/DRL21-like LRR repeat region" evidence="3">
    <location>
        <begin position="121"/>
        <end position="244"/>
    </location>
</feature>
<dbReference type="OrthoDB" id="2973320at2759"/>
<keyword evidence="1" id="KW-0433">Leucine-rich repeat</keyword>
<dbReference type="EMBL" id="CM018036">
    <property type="protein sequence ID" value="KAA8540694.1"/>
    <property type="molecule type" value="Genomic_DNA"/>
</dbReference>
<proteinExistence type="predicted"/>
<accession>A0A5J5BDF8</accession>